<dbReference type="InterPro" id="IPR043519">
    <property type="entry name" value="NT_sf"/>
</dbReference>
<comment type="caution">
    <text evidence="2">The sequence shown here is derived from an EMBL/GenBank/DDBJ whole genome shotgun (WGS) entry which is preliminary data.</text>
</comment>
<gene>
    <name evidence="2" type="ORF">JETT_0439</name>
</gene>
<evidence type="ECO:0000259" key="1">
    <source>
        <dbReference type="Pfam" id="PF01909"/>
    </source>
</evidence>
<name>A0A533QRM0_9BACT</name>
<dbReference type="CDD" id="cd05403">
    <property type="entry name" value="NT_KNTase_like"/>
    <property type="match status" value="1"/>
</dbReference>
<protein>
    <recommendedName>
        <fullName evidence="1">Polymerase nucleotidyl transferase domain-containing protein</fullName>
    </recommendedName>
</protein>
<dbReference type="Proteomes" id="UP000319783">
    <property type="component" value="Unassembled WGS sequence"/>
</dbReference>
<evidence type="ECO:0000313" key="2">
    <source>
        <dbReference type="EMBL" id="TLD43270.1"/>
    </source>
</evidence>
<proteinExistence type="predicted"/>
<reference evidence="2 3" key="1">
    <citation type="submission" date="2019-04" db="EMBL/GenBank/DDBJ databases">
        <title>Genome of a novel bacterium Candidatus Jettenia ecosi reconstructed from metagenome of an anammox bioreactor.</title>
        <authorList>
            <person name="Mardanov A.V."/>
            <person name="Beletsky A.V."/>
            <person name="Ravin N.V."/>
            <person name="Botchkova E.A."/>
            <person name="Litti Y.V."/>
            <person name="Nozhevnikova A.N."/>
        </authorList>
    </citation>
    <scope>NUCLEOTIDE SEQUENCE [LARGE SCALE GENOMIC DNA]</scope>
    <source>
        <strain evidence="2">J2</strain>
    </source>
</reference>
<organism evidence="2 3">
    <name type="scientific">Candidatus Jettenia ecosi</name>
    <dbReference type="NCBI Taxonomy" id="2494326"/>
    <lineage>
        <taxon>Bacteria</taxon>
        <taxon>Pseudomonadati</taxon>
        <taxon>Planctomycetota</taxon>
        <taxon>Candidatus Brocadiia</taxon>
        <taxon>Candidatus Brocadiales</taxon>
        <taxon>Candidatus Brocadiaceae</taxon>
        <taxon>Candidatus Jettenia</taxon>
    </lineage>
</organism>
<feature type="domain" description="Polymerase nucleotidyl transferase" evidence="1">
    <location>
        <begin position="22"/>
        <end position="53"/>
    </location>
</feature>
<dbReference type="InterPro" id="IPR002934">
    <property type="entry name" value="Polymerase_NTP_transf_dom"/>
</dbReference>
<accession>A0A533QRM0</accession>
<dbReference type="Pfam" id="PF01909">
    <property type="entry name" value="NTP_transf_2"/>
    <property type="match status" value="1"/>
</dbReference>
<dbReference type="AlphaFoldDB" id="A0A533QRM0"/>
<dbReference type="EMBL" id="SULG01000005">
    <property type="protein sequence ID" value="TLD43270.1"/>
    <property type="molecule type" value="Genomic_DNA"/>
</dbReference>
<dbReference type="SUPFAM" id="SSF81301">
    <property type="entry name" value="Nucleotidyltransferase"/>
    <property type="match status" value="1"/>
</dbReference>
<evidence type="ECO:0000313" key="3">
    <source>
        <dbReference type="Proteomes" id="UP000319783"/>
    </source>
</evidence>
<dbReference type="GO" id="GO:0016779">
    <property type="term" value="F:nucleotidyltransferase activity"/>
    <property type="evidence" value="ECO:0007669"/>
    <property type="project" value="InterPro"/>
</dbReference>
<sequence length="59" mass="6911">MKEEDKEIILEFKMQLTEDIRVQIEKIIVFGSRARDEETEDSDLDVIVLVREKTGGCRL</sequence>
<dbReference type="Gene3D" id="3.30.460.10">
    <property type="entry name" value="Beta Polymerase, domain 2"/>
    <property type="match status" value="1"/>
</dbReference>